<feature type="compositionally biased region" description="Low complexity" evidence="1">
    <location>
        <begin position="130"/>
        <end position="149"/>
    </location>
</feature>
<sequence>MKKWQRAELPKAVIPGVGGQCLEAESSGTEGAEDSRIAGGVHQQPTTTSTTSTAMAGTKVTAATTTSGCRLGKGQQQQKHQQEGDFGISQHTTMRPGKRRHQASVSPVTARSESKSPRAKQRPAPNRQSPPTVTAAPISIAASTTITASRARSDSCSGSVSPSQLAVPRVSAEPPCPSKLPMPPMHWVAAEEKDTAQRQHCRAVTESLLCHLTTKGILVTA</sequence>
<feature type="region of interest" description="Disordered" evidence="1">
    <location>
        <begin position="1"/>
        <end position="178"/>
    </location>
</feature>
<evidence type="ECO:0000313" key="3">
    <source>
        <dbReference type="Proteomes" id="UP001487740"/>
    </source>
</evidence>
<reference evidence="2 3" key="1">
    <citation type="submission" date="2023-03" db="EMBL/GenBank/DDBJ databases">
        <title>High-quality genome of Scylla paramamosain provides insights in environmental adaptation.</title>
        <authorList>
            <person name="Zhang L."/>
        </authorList>
    </citation>
    <scope>NUCLEOTIDE SEQUENCE [LARGE SCALE GENOMIC DNA]</scope>
    <source>
        <strain evidence="2">LZ_2023a</strain>
        <tissue evidence="2">Muscle</tissue>
    </source>
</reference>
<dbReference type="Proteomes" id="UP001487740">
    <property type="component" value="Unassembled WGS sequence"/>
</dbReference>
<comment type="caution">
    <text evidence="2">The sequence shown here is derived from an EMBL/GenBank/DDBJ whole genome shotgun (WGS) entry which is preliminary data.</text>
</comment>
<proteinExistence type="predicted"/>
<name>A0AAW0SJF3_SCYPA</name>
<accession>A0AAW0SJF3</accession>
<dbReference type="EMBL" id="JARAKH010000199">
    <property type="protein sequence ID" value="KAK8374852.1"/>
    <property type="molecule type" value="Genomic_DNA"/>
</dbReference>
<evidence type="ECO:0000256" key="1">
    <source>
        <dbReference type="SAM" id="MobiDB-lite"/>
    </source>
</evidence>
<protein>
    <submittedName>
        <fullName evidence="2">Uncharacterized protein</fullName>
    </submittedName>
</protein>
<gene>
    <name evidence="2" type="ORF">O3P69_017729</name>
</gene>
<feature type="compositionally biased region" description="Polar residues" evidence="1">
    <location>
        <begin position="154"/>
        <end position="164"/>
    </location>
</feature>
<keyword evidence="3" id="KW-1185">Reference proteome</keyword>
<dbReference type="AlphaFoldDB" id="A0AAW0SJF3"/>
<organism evidence="2 3">
    <name type="scientific">Scylla paramamosain</name>
    <name type="common">Mud crab</name>
    <dbReference type="NCBI Taxonomy" id="85552"/>
    <lineage>
        <taxon>Eukaryota</taxon>
        <taxon>Metazoa</taxon>
        <taxon>Ecdysozoa</taxon>
        <taxon>Arthropoda</taxon>
        <taxon>Crustacea</taxon>
        <taxon>Multicrustacea</taxon>
        <taxon>Malacostraca</taxon>
        <taxon>Eumalacostraca</taxon>
        <taxon>Eucarida</taxon>
        <taxon>Decapoda</taxon>
        <taxon>Pleocyemata</taxon>
        <taxon>Brachyura</taxon>
        <taxon>Eubrachyura</taxon>
        <taxon>Portunoidea</taxon>
        <taxon>Portunidae</taxon>
        <taxon>Portuninae</taxon>
        <taxon>Scylla</taxon>
    </lineage>
</organism>
<evidence type="ECO:0000313" key="2">
    <source>
        <dbReference type="EMBL" id="KAK8374852.1"/>
    </source>
</evidence>